<organism evidence="1 2">
    <name type="scientific">Chitinophaga agrisoli</name>
    <dbReference type="NCBI Taxonomy" id="2607653"/>
    <lineage>
        <taxon>Bacteria</taxon>
        <taxon>Pseudomonadati</taxon>
        <taxon>Bacteroidota</taxon>
        <taxon>Chitinophagia</taxon>
        <taxon>Chitinophagales</taxon>
        <taxon>Chitinophagaceae</taxon>
        <taxon>Chitinophaga</taxon>
    </lineage>
</organism>
<dbReference type="AlphaFoldDB" id="A0A5B2W246"/>
<dbReference type="RefSeq" id="WP_149836216.1">
    <property type="nucleotide sequence ID" value="NZ_VUOC01000001.1"/>
</dbReference>
<keyword evidence="2" id="KW-1185">Reference proteome</keyword>
<evidence type="ECO:0000313" key="1">
    <source>
        <dbReference type="EMBL" id="KAA2244820.1"/>
    </source>
</evidence>
<gene>
    <name evidence="1" type="ORF">F0L74_02310</name>
</gene>
<dbReference type="Pfam" id="PF16398">
    <property type="entry name" value="DUF5007"/>
    <property type="match status" value="1"/>
</dbReference>
<dbReference type="Proteomes" id="UP000324611">
    <property type="component" value="Unassembled WGS sequence"/>
</dbReference>
<sequence length="345" mass="39517">MQRYLPYFAIVLLLAFMAAGCYKHMVPDEEDFFSNNMNYNRNNFPVNLGRTNVYAYIFNADYSTQPLDFAIENVRHSDSTAAPELLENVDTKQWKEYYSGLETTVAQIEAKRTTVKRPVLDMRPHSGEIFFWNTDSARVKPGIYYFDVRVKNKGGEKVFKNMVLDVRRPRPYDPYEFDDITGLRKPLDQGGINHPDVSGVVDMLNLALIRDSINVYFRKTDVKGNTLTFKIFDKDSLPIPFSNFNLTRWDSLRYRSGAAGVDVAFGFNRRMSPDSTVLTYDVTSPFPILADVSGNSDKASIAFVYNRVSFGQRFNAAIGLSFAIYEPGDWEVIIKFKVNPKFQDD</sequence>
<reference evidence="1 2" key="2">
    <citation type="submission" date="2019-09" db="EMBL/GenBank/DDBJ databases">
        <authorList>
            <person name="Jin C."/>
        </authorList>
    </citation>
    <scope>NUCLEOTIDE SEQUENCE [LARGE SCALE GENOMIC DNA]</scope>
    <source>
        <strain evidence="1 2">BN140078</strain>
    </source>
</reference>
<protein>
    <submittedName>
        <fullName evidence="1">DUF5007 domain-containing protein</fullName>
    </submittedName>
</protein>
<dbReference type="InterPro" id="IPR032173">
    <property type="entry name" value="DUF5007"/>
</dbReference>
<dbReference type="PROSITE" id="PS51257">
    <property type="entry name" value="PROKAR_LIPOPROTEIN"/>
    <property type="match status" value="1"/>
</dbReference>
<reference evidence="1 2" key="1">
    <citation type="submission" date="2019-09" db="EMBL/GenBank/DDBJ databases">
        <title>Chitinophaga ginsengihumi sp. nov., isolated from soil of ginseng rhizosphere.</title>
        <authorList>
            <person name="Lee J."/>
        </authorList>
    </citation>
    <scope>NUCLEOTIDE SEQUENCE [LARGE SCALE GENOMIC DNA]</scope>
    <source>
        <strain evidence="1 2">BN140078</strain>
    </source>
</reference>
<accession>A0A5B2W246</accession>
<proteinExistence type="predicted"/>
<dbReference type="EMBL" id="VUOC01000001">
    <property type="protein sequence ID" value="KAA2244820.1"/>
    <property type="molecule type" value="Genomic_DNA"/>
</dbReference>
<comment type="caution">
    <text evidence="1">The sequence shown here is derived from an EMBL/GenBank/DDBJ whole genome shotgun (WGS) entry which is preliminary data.</text>
</comment>
<evidence type="ECO:0000313" key="2">
    <source>
        <dbReference type="Proteomes" id="UP000324611"/>
    </source>
</evidence>
<name>A0A5B2W246_9BACT</name>